<keyword evidence="2" id="KW-1185">Reference proteome</keyword>
<protein>
    <submittedName>
        <fullName evidence="1">Uncharacterized protein</fullName>
    </submittedName>
</protein>
<evidence type="ECO:0000313" key="1">
    <source>
        <dbReference type="EMBL" id="PWN51150.1"/>
    </source>
</evidence>
<organism evidence="1 2">
    <name type="scientific">Violaceomyces palustris</name>
    <dbReference type="NCBI Taxonomy" id="1673888"/>
    <lineage>
        <taxon>Eukaryota</taxon>
        <taxon>Fungi</taxon>
        <taxon>Dikarya</taxon>
        <taxon>Basidiomycota</taxon>
        <taxon>Ustilaginomycotina</taxon>
        <taxon>Ustilaginomycetes</taxon>
        <taxon>Violaceomycetales</taxon>
        <taxon>Violaceomycetaceae</taxon>
        <taxon>Violaceomyces</taxon>
    </lineage>
</organism>
<dbReference type="EMBL" id="KZ819867">
    <property type="protein sequence ID" value="PWN51150.1"/>
    <property type="molecule type" value="Genomic_DNA"/>
</dbReference>
<dbReference type="Proteomes" id="UP000245626">
    <property type="component" value="Unassembled WGS sequence"/>
</dbReference>
<proteinExistence type="predicted"/>
<reference evidence="1 2" key="1">
    <citation type="journal article" date="2018" name="Mol. Biol. Evol.">
        <title>Broad Genomic Sampling Reveals a Smut Pathogenic Ancestry of the Fungal Clade Ustilaginomycotina.</title>
        <authorList>
            <person name="Kijpornyongpan T."/>
            <person name="Mondo S.J."/>
            <person name="Barry K."/>
            <person name="Sandor L."/>
            <person name="Lee J."/>
            <person name="Lipzen A."/>
            <person name="Pangilinan J."/>
            <person name="LaButti K."/>
            <person name="Hainaut M."/>
            <person name="Henrissat B."/>
            <person name="Grigoriev I.V."/>
            <person name="Spatafora J.W."/>
            <person name="Aime M.C."/>
        </authorList>
    </citation>
    <scope>NUCLEOTIDE SEQUENCE [LARGE SCALE GENOMIC DNA]</scope>
    <source>
        <strain evidence="1 2">SA 807</strain>
    </source>
</reference>
<name>A0ACD0NZI2_9BASI</name>
<evidence type="ECO:0000313" key="2">
    <source>
        <dbReference type="Proteomes" id="UP000245626"/>
    </source>
</evidence>
<gene>
    <name evidence="1" type="ORF">IE53DRAFT_386508</name>
</gene>
<sequence length="286" mass="32112">MRISVIPFLFLSLPSAFSTLTAWETAEQAARQARSLLKDPTVFGVGTLSTVYPDRHPDESLRGSIMSGPEYFAPCFPENGDLLFLGLTVSQNWRNVRQSDHHNATFSVGSNADPGVVDPRHSARTRVAFSSSPDHWDPHRPSWRKGMPSKGRVTLMGHFEELEEQAWQSAEKCFFSHHPDARHWGRPGPDSPHTPFWTRFVIDKVYWIGGFGDEHFIGWLSLERWVEAGNRIGIKAADGGSPNRHSATSTRIQQGEVGADVLFSENSWRESTSPNEAGSLLRFQRE</sequence>
<accession>A0ACD0NZI2</accession>